<evidence type="ECO:0000256" key="1">
    <source>
        <dbReference type="SAM" id="Phobius"/>
    </source>
</evidence>
<dbReference type="AlphaFoldDB" id="A0A6L5WNH3"/>
<evidence type="ECO:0000313" key="2">
    <source>
        <dbReference type="EMBL" id="MSN97201.1"/>
    </source>
</evidence>
<feature type="transmembrane region" description="Helical" evidence="1">
    <location>
        <begin position="168"/>
        <end position="194"/>
    </location>
</feature>
<feature type="transmembrane region" description="Helical" evidence="1">
    <location>
        <begin position="76"/>
        <end position="96"/>
    </location>
</feature>
<feature type="transmembrane region" description="Helical" evidence="1">
    <location>
        <begin position="36"/>
        <end position="55"/>
    </location>
</feature>
<keyword evidence="3" id="KW-1185">Reference proteome</keyword>
<reference evidence="2 3" key="1">
    <citation type="submission" date="2019-09" db="EMBL/GenBank/DDBJ databases">
        <authorList>
            <person name="Silva M."/>
            <person name="Pereira G."/>
            <person name="Lopes-Da-Costa L."/>
            <person name="Silva E."/>
        </authorList>
    </citation>
    <scope>NUCLEOTIDE SEQUENCE [LARGE SCALE GENOMIC DNA]</scope>
    <source>
        <strain evidence="2 3">FMV-PI01</strain>
    </source>
</reference>
<name>A0A6L5WNH3_9BACT</name>
<keyword evidence="1" id="KW-0472">Membrane</keyword>
<feature type="transmembrane region" description="Helical" evidence="1">
    <location>
        <begin position="137"/>
        <end position="156"/>
    </location>
</feature>
<gene>
    <name evidence="2" type="ORF">F1B92_08525</name>
</gene>
<feature type="transmembrane region" description="Helical" evidence="1">
    <location>
        <begin position="7"/>
        <end position="24"/>
    </location>
</feature>
<comment type="caution">
    <text evidence="2">The sequence shown here is derived from an EMBL/GenBank/DDBJ whole genome shotgun (WGS) entry which is preliminary data.</text>
</comment>
<dbReference type="EMBL" id="VWSJ01000071">
    <property type="protein sequence ID" value="MSN97201.1"/>
    <property type="molecule type" value="Genomic_DNA"/>
</dbReference>
<reference evidence="2 3" key="2">
    <citation type="submission" date="2020-03" db="EMBL/GenBank/DDBJ databases">
        <title>Campylobacter portucalensis sp. nov., a new species of Campylobacter isolated from the reproductive tract of bulls.</title>
        <authorList>
            <person name="Silva M.F."/>
            <person name="Pereira G."/>
            <person name="Carneiro C."/>
            <person name="Hemphill A."/>
            <person name="Mateus L."/>
            <person name="Lopes-Da-Costa L."/>
            <person name="Silva E."/>
        </authorList>
    </citation>
    <scope>NUCLEOTIDE SEQUENCE [LARGE SCALE GENOMIC DNA]</scope>
    <source>
        <strain evidence="2 3">FMV-PI01</strain>
    </source>
</reference>
<organism evidence="2 3">
    <name type="scientific">Campylobacter portucalensis</name>
    <dbReference type="NCBI Taxonomy" id="2608384"/>
    <lineage>
        <taxon>Bacteria</taxon>
        <taxon>Pseudomonadati</taxon>
        <taxon>Campylobacterota</taxon>
        <taxon>Epsilonproteobacteria</taxon>
        <taxon>Campylobacterales</taxon>
        <taxon>Campylobacteraceae</taxon>
        <taxon>Campylobacter</taxon>
    </lineage>
</organism>
<proteinExistence type="predicted"/>
<evidence type="ECO:0000313" key="3">
    <source>
        <dbReference type="Proteomes" id="UP000476338"/>
    </source>
</evidence>
<keyword evidence="1" id="KW-0812">Transmembrane</keyword>
<keyword evidence="1" id="KW-1133">Transmembrane helix</keyword>
<protein>
    <submittedName>
        <fullName evidence="2">Uncharacterized protein</fullName>
    </submittedName>
</protein>
<sequence length="212" mass="24549">MFLVKIQAVIFMVAMVLALYFGWLNSSLANDNKISAINILVALTEAIFYKVYILLLSTIMVCKVFYLSNYKNSKRYLLGVLLNLLPIYICFINLYALNNLSITLIISLFCGLFYIYSIFIVHKFYKSTNQISLFKSFIYLNFSTIFMFFAYIGLLYDIYATKEKELGLFMVLLGLVSVIFIPLSVLLSIPLNLISEYRYFKKDLKTNSQINL</sequence>
<feature type="transmembrane region" description="Helical" evidence="1">
    <location>
        <begin position="102"/>
        <end position="125"/>
    </location>
</feature>
<dbReference type="Proteomes" id="UP000476338">
    <property type="component" value="Unassembled WGS sequence"/>
</dbReference>
<accession>A0A6L5WNH3</accession>